<dbReference type="EMBL" id="BGPR01099869">
    <property type="protein sequence ID" value="GBM54129.1"/>
    <property type="molecule type" value="Genomic_DNA"/>
</dbReference>
<dbReference type="SUPFAM" id="SSF56219">
    <property type="entry name" value="DNase I-like"/>
    <property type="match status" value="1"/>
</dbReference>
<keyword evidence="3" id="KW-1185">Reference proteome</keyword>
<organism evidence="2 3">
    <name type="scientific">Araneus ventricosus</name>
    <name type="common">Orbweaver spider</name>
    <name type="synonym">Epeira ventricosa</name>
    <dbReference type="NCBI Taxonomy" id="182803"/>
    <lineage>
        <taxon>Eukaryota</taxon>
        <taxon>Metazoa</taxon>
        <taxon>Ecdysozoa</taxon>
        <taxon>Arthropoda</taxon>
        <taxon>Chelicerata</taxon>
        <taxon>Arachnida</taxon>
        <taxon>Araneae</taxon>
        <taxon>Araneomorphae</taxon>
        <taxon>Entelegynae</taxon>
        <taxon>Araneoidea</taxon>
        <taxon>Araneidae</taxon>
        <taxon>Araneus</taxon>
    </lineage>
</organism>
<dbReference type="Gene3D" id="3.60.10.10">
    <property type="entry name" value="Endonuclease/exonuclease/phosphatase"/>
    <property type="match status" value="1"/>
</dbReference>
<protein>
    <recommendedName>
        <fullName evidence="1">Endonuclease/exonuclease/phosphatase domain-containing protein</fullName>
    </recommendedName>
</protein>
<dbReference type="InterPro" id="IPR036691">
    <property type="entry name" value="Endo/exonu/phosph_ase_sf"/>
</dbReference>
<reference evidence="2 3" key="1">
    <citation type="journal article" date="2019" name="Sci. Rep.">
        <title>Orb-weaving spider Araneus ventricosus genome elucidates the spidroin gene catalogue.</title>
        <authorList>
            <person name="Kono N."/>
            <person name="Nakamura H."/>
            <person name="Ohtoshi R."/>
            <person name="Moran D.A.P."/>
            <person name="Shinohara A."/>
            <person name="Yoshida Y."/>
            <person name="Fujiwara M."/>
            <person name="Mori M."/>
            <person name="Tomita M."/>
            <person name="Arakawa K."/>
        </authorList>
    </citation>
    <scope>NUCLEOTIDE SEQUENCE [LARGE SCALE GENOMIC DNA]</scope>
</reference>
<dbReference type="AlphaFoldDB" id="A0A4Y2GN11"/>
<dbReference type="PANTHER" id="PTHR33273:SF4">
    <property type="entry name" value="ENDONUCLEASE_EXONUCLEASE_PHOSPHATASE DOMAIN-CONTAINING PROTEIN"/>
    <property type="match status" value="1"/>
</dbReference>
<evidence type="ECO:0000313" key="3">
    <source>
        <dbReference type="Proteomes" id="UP000499080"/>
    </source>
</evidence>
<dbReference type="GO" id="GO:0003824">
    <property type="term" value="F:catalytic activity"/>
    <property type="evidence" value="ECO:0007669"/>
    <property type="project" value="InterPro"/>
</dbReference>
<dbReference type="PANTHER" id="PTHR33273">
    <property type="entry name" value="DOMAIN-CONTAINING PROTEIN, PUTATIVE-RELATED"/>
    <property type="match status" value="1"/>
</dbReference>
<dbReference type="Proteomes" id="UP000499080">
    <property type="component" value="Unassembled WGS sequence"/>
</dbReference>
<accession>A0A4Y2GN11</accession>
<evidence type="ECO:0000313" key="2">
    <source>
        <dbReference type="EMBL" id="GBM54129.1"/>
    </source>
</evidence>
<gene>
    <name evidence="2" type="ORF">AVEN_64679_1</name>
</gene>
<dbReference type="Pfam" id="PF14529">
    <property type="entry name" value="Exo_endo_phos_2"/>
    <property type="match status" value="1"/>
</dbReference>
<sequence>MYSTPSRTHYRRRGTAILIKKAIPHQHIPNPMLRYVEATMVIANFPNMPPINFVSVYNPPSMTYVHFTLDFELIYAYNAAVFIAGDMNAKHKKWNCLKTCHFGKQLVNFAEKTGATIAAPVEPTHHHYRTNSVIDMALVRNIPYAVSALTLHELSSDHLPVKFHVDSGTPAEIPKKFIPNWRKFKQHLINQAHEIFAPKNTDDIDREIARFTAEIIKAYRESGSWTELIINETTPEIREQVRVRNKLKRIWHDTRHPVVKNSLNRAQKYLRKLYRENDERRWNNFVTGIEPGDGSLWTLVNRYNKDKFNMPPLVTDSHIAFKAIDKAEAIADSLAQQFKRRK</sequence>
<evidence type="ECO:0000259" key="1">
    <source>
        <dbReference type="Pfam" id="PF14529"/>
    </source>
</evidence>
<comment type="caution">
    <text evidence="2">The sequence shown here is derived from an EMBL/GenBank/DDBJ whole genome shotgun (WGS) entry which is preliminary data.</text>
</comment>
<dbReference type="InterPro" id="IPR005135">
    <property type="entry name" value="Endo/exonuclease/phosphatase"/>
</dbReference>
<dbReference type="OrthoDB" id="8033718at2759"/>
<name>A0A4Y2GN11_ARAVE</name>
<feature type="domain" description="Endonuclease/exonuclease/phosphatase" evidence="1">
    <location>
        <begin position="51"/>
        <end position="161"/>
    </location>
</feature>
<proteinExistence type="predicted"/>